<evidence type="ECO:0000256" key="1">
    <source>
        <dbReference type="SAM" id="Phobius"/>
    </source>
</evidence>
<keyword evidence="1" id="KW-1133">Transmembrane helix</keyword>
<evidence type="ECO:0000313" key="2">
    <source>
        <dbReference type="EMBL" id="VEP17281.1"/>
    </source>
</evidence>
<name>A0A563W0S4_9CYAN</name>
<dbReference type="EMBL" id="CAACVJ010000534">
    <property type="protein sequence ID" value="VEP17281.1"/>
    <property type="molecule type" value="Genomic_DNA"/>
</dbReference>
<organism evidence="2 3">
    <name type="scientific">Hyella patelloides LEGE 07179</name>
    <dbReference type="NCBI Taxonomy" id="945734"/>
    <lineage>
        <taxon>Bacteria</taxon>
        <taxon>Bacillati</taxon>
        <taxon>Cyanobacteriota</taxon>
        <taxon>Cyanophyceae</taxon>
        <taxon>Pleurocapsales</taxon>
        <taxon>Hyellaceae</taxon>
        <taxon>Hyella</taxon>
    </lineage>
</organism>
<evidence type="ECO:0000313" key="3">
    <source>
        <dbReference type="Proteomes" id="UP000320055"/>
    </source>
</evidence>
<dbReference type="AlphaFoldDB" id="A0A563W0S4"/>
<accession>A0A563W0S4</accession>
<feature type="transmembrane region" description="Helical" evidence="1">
    <location>
        <begin position="20"/>
        <end position="42"/>
    </location>
</feature>
<dbReference type="Proteomes" id="UP000320055">
    <property type="component" value="Unassembled WGS sequence"/>
</dbReference>
<sequence>MPHLKFDTPVGANDRSPLQGLLVILQTGSILLINIVSILVNLNHKHKDRNQFHILMLIFV</sequence>
<proteinExistence type="predicted"/>
<keyword evidence="1" id="KW-0472">Membrane</keyword>
<keyword evidence="3" id="KW-1185">Reference proteome</keyword>
<protein>
    <submittedName>
        <fullName evidence="2">Uncharacterized protein</fullName>
    </submittedName>
</protein>
<reference evidence="2 3" key="1">
    <citation type="submission" date="2019-01" db="EMBL/GenBank/DDBJ databases">
        <authorList>
            <person name="Brito A."/>
        </authorList>
    </citation>
    <scope>NUCLEOTIDE SEQUENCE [LARGE SCALE GENOMIC DNA]</scope>
    <source>
        <strain evidence="2">1</strain>
    </source>
</reference>
<keyword evidence="1" id="KW-0812">Transmembrane</keyword>
<gene>
    <name evidence="2" type="ORF">H1P_580028</name>
</gene>